<keyword evidence="1" id="KW-0547">Nucleotide-binding</keyword>
<dbReference type="PROSITE" id="PS50893">
    <property type="entry name" value="ABC_TRANSPORTER_2"/>
    <property type="match status" value="1"/>
</dbReference>
<sequence length="238" mass="26726">MSASLDTVSKKYGNIHALTDVSMSFEKGKIYGLLGPNGSGKSTTLKLIAGLVHPTSGEVRISGEKVTRQAAGKAGYLTELDMFYDSFTVMNMIDFYESQFSDFQREKALELLNYMELKPTMKIKQLSKGKRGRLKLVLVLSRKTELLLLDEPFSGLDPMVRDTIVKSLLSFIDFESQTVIIATHEISEIEALLDEAYILQDGVLKDHCIVEELREESGMSLMDWLKARTQNKDKGEEI</sequence>
<evidence type="ECO:0000256" key="2">
    <source>
        <dbReference type="ARBA" id="ARBA00022840"/>
    </source>
</evidence>
<dbReference type="PANTHER" id="PTHR43158:SF1">
    <property type="entry name" value="ABC TRANSPORTER, ATP-BINDING PROTEIN"/>
    <property type="match status" value="1"/>
</dbReference>
<dbReference type="OrthoDB" id="9804819at2"/>
<proteinExistence type="predicted"/>
<dbReference type="AlphaFoldDB" id="A0A3A1R5I7"/>
<dbReference type="EMBL" id="QXIR01000003">
    <property type="protein sequence ID" value="RIW37647.1"/>
    <property type="molecule type" value="Genomic_DNA"/>
</dbReference>
<dbReference type="GO" id="GO:0016887">
    <property type="term" value="F:ATP hydrolysis activity"/>
    <property type="evidence" value="ECO:0007669"/>
    <property type="project" value="InterPro"/>
</dbReference>
<dbReference type="Gene3D" id="3.40.50.300">
    <property type="entry name" value="P-loop containing nucleotide triphosphate hydrolases"/>
    <property type="match status" value="1"/>
</dbReference>
<dbReference type="CDD" id="cd03230">
    <property type="entry name" value="ABC_DR_subfamily_A"/>
    <property type="match status" value="1"/>
</dbReference>
<dbReference type="InterPro" id="IPR003593">
    <property type="entry name" value="AAA+_ATPase"/>
</dbReference>
<evidence type="ECO:0000313" key="4">
    <source>
        <dbReference type="EMBL" id="RIW37647.1"/>
    </source>
</evidence>
<evidence type="ECO:0000259" key="3">
    <source>
        <dbReference type="PROSITE" id="PS50893"/>
    </source>
</evidence>
<feature type="domain" description="ABC transporter" evidence="3">
    <location>
        <begin position="3"/>
        <end position="226"/>
    </location>
</feature>
<keyword evidence="5" id="KW-1185">Reference proteome</keyword>
<gene>
    <name evidence="4" type="ORF">D3H55_03485</name>
</gene>
<comment type="caution">
    <text evidence="4">The sequence shown here is derived from an EMBL/GenBank/DDBJ whole genome shotgun (WGS) entry which is preliminary data.</text>
</comment>
<dbReference type="InterPro" id="IPR027417">
    <property type="entry name" value="P-loop_NTPase"/>
</dbReference>
<dbReference type="GO" id="GO:0005524">
    <property type="term" value="F:ATP binding"/>
    <property type="evidence" value="ECO:0007669"/>
    <property type="project" value="UniProtKB-KW"/>
</dbReference>
<evidence type="ECO:0000313" key="5">
    <source>
        <dbReference type="Proteomes" id="UP000265801"/>
    </source>
</evidence>
<dbReference type="Pfam" id="PF00005">
    <property type="entry name" value="ABC_tran"/>
    <property type="match status" value="1"/>
</dbReference>
<organism evidence="4 5">
    <name type="scientific">Bacillus salacetis</name>
    <dbReference type="NCBI Taxonomy" id="2315464"/>
    <lineage>
        <taxon>Bacteria</taxon>
        <taxon>Bacillati</taxon>
        <taxon>Bacillota</taxon>
        <taxon>Bacilli</taxon>
        <taxon>Bacillales</taxon>
        <taxon>Bacillaceae</taxon>
        <taxon>Bacillus</taxon>
    </lineage>
</organism>
<protein>
    <submittedName>
        <fullName evidence="4">ABC transporter ATP-binding protein</fullName>
    </submittedName>
</protein>
<dbReference type="InterPro" id="IPR003439">
    <property type="entry name" value="ABC_transporter-like_ATP-bd"/>
</dbReference>
<name>A0A3A1R5I7_9BACI</name>
<reference evidence="4 5" key="1">
    <citation type="submission" date="2018-09" db="EMBL/GenBank/DDBJ databases">
        <title>Bacillus saliacetes sp. nov., isolated from Thai shrimp paste (Ka-pi).</title>
        <authorList>
            <person name="Daroonpunt R."/>
            <person name="Tanasupawat S."/>
            <person name="Yiamsombut S."/>
        </authorList>
    </citation>
    <scope>NUCLEOTIDE SEQUENCE [LARGE SCALE GENOMIC DNA]</scope>
    <source>
        <strain evidence="4 5">SKP7-4</strain>
    </source>
</reference>
<evidence type="ECO:0000256" key="1">
    <source>
        <dbReference type="ARBA" id="ARBA00022741"/>
    </source>
</evidence>
<dbReference type="Proteomes" id="UP000265801">
    <property type="component" value="Unassembled WGS sequence"/>
</dbReference>
<dbReference type="SUPFAM" id="SSF52540">
    <property type="entry name" value="P-loop containing nucleoside triphosphate hydrolases"/>
    <property type="match status" value="1"/>
</dbReference>
<keyword evidence="2 4" id="KW-0067">ATP-binding</keyword>
<dbReference type="RefSeq" id="WP_119545528.1">
    <property type="nucleotide sequence ID" value="NZ_QXIR01000003.1"/>
</dbReference>
<accession>A0A3A1R5I7</accession>
<dbReference type="PANTHER" id="PTHR43158">
    <property type="entry name" value="SKFA PEPTIDE EXPORT ATP-BINDING PROTEIN SKFE"/>
    <property type="match status" value="1"/>
</dbReference>
<dbReference type="SMART" id="SM00382">
    <property type="entry name" value="AAA"/>
    <property type="match status" value="1"/>
</dbReference>